<name>A0A0V0XEK2_TRIPS</name>
<dbReference type="EMBL" id="JYDU01000372">
    <property type="protein sequence ID" value="KRX86465.1"/>
    <property type="molecule type" value="Genomic_DNA"/>
</dbReference>
<accession>A0A0V0XEK2</accession>
<reference evidence="1 2" key="1">
    <citation type="submission" date="2015-01" db="EMBL/GenBank/DDBJ databases">
        <title>Evolution of Trichinella species and genotypes.</title>
        <authorList>
            <person name="Korhonen P.K."/>
            <person name="Edoardo P."/>
            <person name="Giuseppe L.R."/>
            <person name="Gasser R.B."/>
        </authorList>
    </citation>
    <scope>NUCLEOTIDE SEQUENCE [LARGE SCALE GENOMIC DNA]</scope>
    <source>
        <strain evidence="1">ISS141</strain>
    </source>
</reference>
<proteinExistence type="predicted"/>
<gene>
    <name evidence="1" type="ORF">T4E_961</name>
</gene>
<comment type="caution">
    <text evidence="1">The sequence shown here is derived from an EMBL/GenBank/DDBJ whole genome shotgun (WGS) entry which is preliminary data.</text>
</comment>
<evidence type="ECO:0000313" key="1">
    <source>
        <dbReference type="EMBL" id="KRX86465.1"/>
    </source>
</evidence>
<organism evidence="1 2">
    <name type="scientific">Trichinella pseudospiralis</name>
    <name type="common">Parasitic roundworm</name>
    <dbReference type="NCBI Taxonomy" id="6337"/>
    <lineage>
        <taxon>Eukaryota</taxon>
        <taxon>Metazoa</taxon>
        <taxon>Ecdysozoa</taxon>
        <taxon>Nematoda</taxon>
        <taxon>Enoplea</taxon>
        <taxon>Dorylaimia</taxon>
        <taxon>Trichinellida</taxon>
        <taxon>Trichinellidae</taxon>
        <taxon>Trichinella</taxon>
    </lineage>
</organism>
<dbReference type="AlphaFoldDB" id="A0A0V0XEK2"/>
<protein>
    <submittedName>
        <fullName evidence="1">Uncharacterized protein</fullName>
    </submittedName>
</protein>
<sequence length="121" mass="14252">MHSKVLSFYIQFCRQLFWNDVLNGMKNLKIVNTSQSLYSTCMKSEMLLQKWCKSGEADFDNSKVHQALRFCKLFIFQHLMKINEWMNWNSRSVSVVWLFPDSSCSQNLTEKANDQLAGRRA</sequence>
<dbReference type="Proteomes" id="UP000054815">
    <property type="component" value="Unassembled WGS sequence"/>
</dbReference>
<evidence type="ECO:0000313" key="2">
    <source>
        <dbReference type="Proteomes" id="UP000054815"/>
    </source>
</evidence>